<dbReference type="PROSITE" id="PS50889">
    <property type="entry name" value="S4"/>
    <property type="match status" value="1"/>
</dbReference>
<evidence type="ECO:0000256" key="8">
    <source>
        <dbReference type="SAM" id="MobiDB-lite"/>
    </source>
</evidence>
<sequence>MTRRLPPATSRPRTRGPAPPARAARASTTAQGNSAPRHGLARVLSKLGVCSRTEAARWIADGRVSVDGRVIRDPEFPIRTDQPAAVTIDGQPLAGPSRIYVMLNKPRGVVTTVRDEQGRDTVYRCFDGAGLPWIAPVGRLDKASEGLLLFSNDPQWAAAVTDPASGPDKTYHVQIDCHPNAGQLAQLQIGVIDPDPDGDGGLLRAKQARLLREGERNAWLEIVLDEGRNRQIRRLLAAVDIGVLRLVRVAIGPLAIGALGTGAWRMLSAAEVLALTPGRASAPGAR</sequence>
<dbReference type="InterPro" id="IPR000748">
    <property type="entry name" value="PsdUridine_synth_RsuA/RluB/E/F"/>
</dbReference>
<dbReference type="CDD" id="cd02870">
    <property type="entry name" value="PseudoU_synth_RsuA_like"/>
    <property type="match status" value="1"/>
</dbReference>
<keyword evidence="3 7" id="KW-0413">Isomerase</keyword>
<dbReference type="InterPro" id="IPR002942">
    <property type="entry name" value="S4_RNA-bd"/>
</dbReference>
<comment type="catalytic activity">
    <reaction evidence="4">
        <text>uridine(35) in tRNA(Tyr) = pseudouridine(35) in tRNA(Tyr)</text>
        <dbReference type="Rhea" id="RHEA:60556"/>
        <dbReference type="Rhea" id="RHEA-COMP:15607"/>
        <dbReference type="Rhea" id="RHEA-COMP:15608"/>
        <dbReference type="ChEBI" id="CHEBI:65314"/>
        <dbReference type="ChEBI" id="CHEBI:65315"/>
    </reaction>
</comment>
<protein>
    <recommendedName>
        <fullName evidence="7">Pseudouridine synthase</fullName>
        <ecNumber evidence="7">5.4.99.-</ecNumber>
    </recommendedName>
</protein>
<dbReference type="Pfam" id="PF01479">
    <property type="entry name" value="S4"/>
    <property type="match status" value="1"/>
</dbReference>
<dbReference type="SUPFAM" id="SSF55174">
    <property type="entry name" value="Alpha-L RNA-binding motif"/>
    <property type="match status" value="1"/>
</dbReference>
<evidence type="ECO:0000256" key="2">
    <source>
        <dbReference type="ARBA" id="ARBA00022552"/>
    </source>
</evidence>
<keyword evidence="2" id="KW-0698">rRNA processing</keyword>
<dbReference type="Proteomes" id="UP001199206">
    <property type="component" value="Unassembled WGS sequence"/>
</dbReference>
<dbReference type="InterPro" id="IPR042092">
    <property type="entry name" value="PsdUridine_s_RsuA/RluB/E/F_cat"/>
</dbReference>
<dbReference type="SUPFAM" id="SSF55120">
    <property type="entry name" value="Pseudouridine synthase"/>
    <property type="match status" value="1"/>
</dbReference>
<evidence type="ECO:0000313" key="10">
    <source>
        <dbReference type="EMBL" id="MCC4618555.1"/>
    </source>
</evidence>
<comment type="similarity">
    <text evidence="1 7">Belongs to the pseudouridine synthase RsuA family.</text>
</comment>
<evidence type="ECO:0000313" key="11">
    <source>
        <dbReference type="Proteomes" id="UP001199206"/>
    </source>
</evidence>
<gene>
    <name evidence="10" type="ORF">LL965_00110</name>
</gene>
<dbReference type="EC" id="5.4.99.-" evidence="7"/>
<dbReference type="PROSITE" id="PS01149">
    <property type="entry name" value="PSI_RSU"/>
    <property type="match status" value="1"/>
</dbReference>
<dbReference type="InterPro" id="IPR018496">
    <property type="entry name" value="PsdUridine_synth_RsuA/RluB_CS"/>
</dbReference>
<dbReference type="Pfam" id="PF00849">
    <property type="entry name" value="PseudoU_synth_2"/>
    <property type="match status" value="1"/>
</dbReference>
<evidence type="ECO:0000256" key="5">
    <source>
        <dbReference type="ARBA" id="ARBA00036535"/>
    </source>
</evidence>
<dbReference type="RefSeq" id="WP_029219245.1">
    <property type="nucleotide sequence ID" value="NZ_CAWLZN010000001.1"/>
</dbReference>
<dbReference type="Gene3D" id="3.10.290.10">
    <property type="entry name" value="RNA-binding S4 domain"/>
    <property type="match status" value="1"/>
</dbReference>
<dbReference type="InterPro" id="IPR006145">
    <property type="entry name" value="PsdUridine_synth_RsuA/RluA"/>
</dbReference>
<feature type="compositionally biased region" description="Low complexity" evidence="8">
    <location>
        <begin position="1"/>
        <end position="11"/>
    </location>
</feature>
<accession>A0ABS8HBK1</accession>
<organism evidence="10 11">
    <name type="scientific">Xanthomonas cassavae CFBP 4642</name>
    <dbReference type="NCBI Taxonomy" id="1219375"/>
    <lineage>
        <taxon>Bacteria</taxon>
        <taxon>Pseudomonadati</taxon>
        <taxon>Pseudomonadota</taxon>
        <taxon>Gammaproteobacteria</taxon>
        <taxon>Lysobacterales</taxon>
        <taxon>Lysobacteraceae</taxon>
        <taxon>Xanthomonas</taxon>
    </lineage>
</organism>
<evidence type="ECO:0000256" key="7">
    <source>
        <dbReference type="RuleBase" id="RU003887"/>
    </source>
</evidence>
<keyword evidence="11" id="KW-1185">Reference proteome</keyword>
<dbReference type="InterPro" id="IPR036986">
    <property type="entry name" value="S4_RNA-bd_sf"/>
</dbReference>
<comment type="catalytic activity">
    <reaction evidence="5">
        <text>uridine(2604) in 23S rRNA = pseudouridine(2604) in 23S rRNA</text>
        <dbReference type="Rhea" id="RHEA:38875"/>
        <dbReference type="Rhea" id="RHEA-COMP:10093"/>
        <dbReference type="Rhea" id="RHEA-COMP:10094"/>
        <dbReference type="ChEBI" id="CHEBI:65314"/>
        <dbReference type="ChEBI" id="CHEBI:65315"/>
        <dbReference type="EC" id="5.4.99.21"/>
    </reaction>
</comment>
<dbReference type="InterPro" id="IPR020094">
    <property type="entry name" value="TruA/RsuA/RluB/E/F_N"/>
</dbReference>
<dbReference type="EMBL" id="JAJGQJ010000001">
    <property type="protein sequence ID" value="MCC4618555.1"/>
    <property type="molecule type" value="Genomic_DNA"/>
</dbReference>
<feature type="region of interest" description="Disordered" evidence="8">
    <location>
        <begin position="1"/>
        <end position="38"/>
    </location>
</feature>
<evidence type="ECO:0000256" key="3">
    <source>
        <dbReference type="ARBA" id="ARBA00023235"/>
    </source>
</evidence>
<evidence type="ECO:0000256" key="6">
    <source>
        <dbReference type="PROSITE-ProRule" id="PRU00182"/>
    </source>
</evidence>
<reference evidence="10 11" key="1">
    <citation type="submission" date="2021-10" db="EMBL/GenBank/DDBJ databases">
        <title>Genome sequencing of Xanthomonas strains from NCPPB.</title>
        <authorList>
            <person name="Hussein R."/>
            <person name="Harrison J."/>
            <person name="Studholme D.J."/>
            <person name="Vicente J."/>
            <person name="Grant M."/>
        </authorList>
    </citation>
    <scope>NUCLEOTIDE SEQUENCE [LARGE SCALE GENOMIC DNA]</scope>
    <source>
        <strain evidence="10 11">NCPPB 101</strain>
    </source>
</reference>
<feature type="compositionally biased region" description="Low complexity" evidence="8">
    <location>
        <begin position="21"/>
        <end position="30"/>
    </location>
</feature>
<dbReference type="NCBIfam" id="TIGR00093">
    <property type="entry name" value="pseudouridine synthase"/>
    <property type="match status" value="1"/>
</dbReference>
<evidence type="ECO:0000259" key="9">
    <source>
        <dbReference type="SMART" id="SM00363"/>
    </source>
</evidence>
<proteinExistence type="inferred from homology"/>
<name>A0ABS8HBK1_9XANT</name>
<dbReference type="PANTHER" id="PTHR47683">
    <property type="entry name" value="PSEUDOURIDINE SYNTHASE FAMILY PROTEIN-RELATED"/>
    <property type="match status" value="1"/>
</dbReference>
<dbReference type="CDD" id="cd00165">
    <property type="entry name" value="S4"/>
    <property type="match status" value="1"/>
</dbReference>
<feature type="domain" description="RNA-binding S4" evidence="9">
    <location>
        <begin position="38"/>
        <end position="99"/>
    </location>
</feature>
<keyword evidence="6" id="KW-0694">RNA-binding</keyword>
<evidence type="ECO:0000256" key="4">
    <source>
        <dbReference type="ARBA" id="ARBA00036390"/>
    </source>
</evidence>
<dbReference type="PANTHER" id="PTHR47683:SF2">
    <property type="entry name" value="RNA-BINDING S4 DOMAIN-CONTAINING PROTEIN"/>
    <property type="match status" value="1"/>
</dbReference>
<evidence type="ECO:0000256" key="1">
    <source>
        <dbReference type="ARBA" id="ARBA00008348"/>
    </source>
</evidence>
<dbReference type="InterPro" id="IPR050343">
    <property type="entry name" value="RsuA_PseudoU_synthase"/>
</dbReference>
<comment type="caution">
    <text evidence="10">The sequence shown here is derived from an EMBL/GenBank/DDBJ whole genome shotgun (WGS) entry which is preliminary data.</text>
</comment>
<dbReference type="Gene3D" id="3.30.70.580">
    <property type="entry name" value="Pseudouridine synthase I, catalytic domain, N-terminal subdomain"/>
    <property type="match status" value="1"/>
</dbReference>
<dbReference type="Gene3D" id="3.30.70.1560">
    <property type="entry name" value="Alpha-L RNA-binding motif"/>
    <property type="match status" value="1"/>
</dbReference>
<dbReference type="InterPro" id="IPR020103">
    <property type="entry name" value="PsdUridine_synth_cat_dom_sf"/>
</dbReference>
<dbReference type="SMART" id="SM00363">
    <property type="entry name" value="S4"/>
    <property type="match status" value="1"/>
</dbReference>